<dbReference type="AlphaFoldDB" id="A0A1G9KMH7"/>
<evidence type="ECO:0000313" key="3">
    <source>
        <dbReference type="EMBL" id="SDL50911.1"/>
    </source>
</evidence>
<keyword evidence="1" id="KW-0597">Phosphoprotein</keyword>
<dbReference type="InterPro" id="IPR001789">
    <property type="entry name" value="Sig_transdc_resp-reg_receiver"/>
</dbReference>
<dbReference type="Proteomes" id="UP000199440">
    <property type="component" value="Unassembled WGS sequence"/>
</dbReference>
<dbReference type="RefSeq" id="WP_089886082.1">
    <property type="nucleotide sequence ID" value="NZ_FNGV01000001.1"/>
</dbReference>
<dbReference type="SMART" id="SM00448">
    <property type="entry name" value="REC"/>
    <property type="match status" value="1"/>
</dbReference>
<evidence type="ECO:0000313" key="4">
    <source>
        <dbReference type="Proteomes" id="UP000199440"/>
    </source>
</evidence>
<reference evidence="3 4" key="1">
    <citation type="submission" date="2016-10" db="EMBL/GenBank/DDBJ databases">
        <authorList>
            <person name="de Groot N.N."/>
        </authorList>
    </citation>
    <scope>NUCLEOTIDE SEQUENCE [LARGE SCALE GENOMIC DNA]</scope>
    <source>
        <strain evidence="3 4">DSM 19886</strain>
    </source>
</reference>
<proteinExistence type="predicted"/>
<evidence type="ECO:0000259" key="2">
    <source>
        <dbReference type="PROSITE" id="PS50110"/>
    </source>
</evidence>
<organism evidence="3 4">
    <name type="scientific">Kriegella aquimaris</name>
    <dbReference type="NCBI Taxonomy" id="192904"/>
    <lineage>
        <taxon>Bacteria</taxon>
        <taxon>Pseudomonadati</taxon>
        <taxon>Bacteroidota</taxon>
        <taxon>Flavobacteriia</taxon>
        <taxon>Flavobacteriales</taxon>
        <taxon>Flavobacteriaceae</taxon>
        <taxon>Kriegella</taxon>
    </lineage>
</organism>
<dbReference type="STRING" id="192904.SAMN04488514_1011055"/>
<dbReference type="Gene3D" id="3.40.50.2300">
    <property type="match status" value="1"/>
</dbReference>
<evidence type="ECO:0000256" key="1">
    <source>
        <dbReference type="PROSITE-ProRule" id="PRU00169"/>
    </source>
</evidence>
<dbReference type="PANTHER" id="PTHR44520">
    <property type="entry name" value="RESPONSE REGULATOR RCP1-RELATED"/>
    <property type="match status" value="1"/>
</dbReference>
<keyword evidence="4" id="KW-1185">Reference proteome</keyword>
<dbReference type="OrthoDB" id="7631574at2"/>
<gene>
    <name evidence="3" type="ORF">SAMN04488514_1011055</name>
</gene>
<feature type="modified residue" description="4-aspartylphosphate" evidence="1">
    <location>
        <position position="58"/>
    </location>
</feature>
<name>A0A1G9KMH7_9FLAO</name>
<dbReference type="Pfam" id="PF00072">
    <property type="entry name" value="Response_reg"/>
    <property type="match status" value="1"/>
</dbReference>
<feature type="domain" description="Response regulatory" evidence="2">
    <location>
        <begin position="5"/>
        <end position="125"/>
    </location>
</feature>
<protein>
    <submittedName>
        <fullName evidence="3">Response regulator receiver domain-containing protein</fullName>
    </submittedName>
</protein>
<dbReference type="SUPFAM" id="SSF52172">
    <property type="entry name" value="CheY-like"/>
    <property type="match status" value="1"/>
</dbReference>
<dbReference type="GO" id="GO:0000160">
    <property type="term" value="P:phosphorelay signal transduction system"/>
    <property type="evidence" value="ECO:0007669"/>
    <property type="project" value="InterPro"/>
</dbReference>
<dbReference type="InterPro" id="IPR052893">
    <property type="entry name" value="TCS_response_regulator"/>
</dbReference>
<accession>A0A1G9KMH7</accession>
<dbReference type="InterPro" id="IPR011006">
    <property type="entry name" value="CheY-like_superfamily"/>
</dbReference>
<dbReference type="EMBL" id="FNGV01000001">
    <property type="protein sequence ID" value="SDL50911.1"/>
    <property type="molecule type" value="Genomic_DNA"/>
</dbReference>
<sequence>MSAIKIYLADDDGDDRELFIEALSEIPLETTVTEFDNGIDLMDDLFSNKPLPDVIFLDLRMPLMDGFECLSDIRSFNQFSQVKVNVYSSSYHEREVNQLKEDGANRYLQKPTSFNQLKTLLYKSIRHLEKDDNQGSAAQFVILT</sequence>
<dbReference type="PROSITE" id="PS50110">
    <property type="entry name" value="RESPONSE_REGULATORY"/>
    <property type="match status" value="1"/>
</dbReference>